<accession>A0A972F6V3</accession>
<dbReference type="AlphaFoldDB" id="A0A972F6V3"/>
<dbReference type="GO" id="GO:0042883">
    <property type="term" value="P:cysteine transport"/>
    <property type="evidence" value="ECO:0007669"/>
    <property type="project" value="InterPro"/>
</dbReference>
<dbReference type="SUPFAM" id="SSF90123">
    <property type="entry name" value="ABC transporter transmembrane region"/>
    <property type="match status" value="1"/>
</dbReference>
<keyword evidence="2" id="KW-1003">Cell membrane</keyword>
<dbReference type="GO" id="GO:0034040">
    <property type="term" value="F:ATPase-coupled lipid transmembrane transporter activity"/>
    <property type="evidence" value="ECO:0007669"/>
    <property type="project" value="TreeGrafter"/>
</dbReference>
<dbReference type="Gene3D" id="1.20.1560.10">
    <property type="entry name" value="ABC transporter type 1, transmembrane domain"/>
    <property type="match status" value="1"/>
</dbReference>
<dbReference type="InterPro" id="IPR027417">
    <property type="entry name" value="P-loop_NTPase"/>
</dbReference>
<dbReference type="GO" id="GO:0016887">
    <property type="term" value="F:ATP hydrolysis activity"/>
    <property type="evidence" value="ECO:0007669"/>
    <property type="project" value="InterPro"/>
</dbReference>
<evidence type="ECO:0000256" key="8">
    <source>
        <dbReference type="SAM" id="Phobius"/>
    </source>
</evidence>
<dbReference type="SMART" id="SM00382">
    <property type="entry name" value="AAA"/>
    <property type="match status" value="1"/>
</dbReference>
<dbReference type="PROSITE" id="PS50929">
    <property type="entry name" value="ABC_TM1F"/>
    <property type="match status" value="1"/>
</dbReference>
<dbReference type="CDD" id="cd18584">
    <property type="entry name" value="ABC_6TM_AarD_CydD"/>
    <property type="match status" value="1"/>
</dbReference>
<dbReference type="EMBL" id="WTVM01000029">
    <property type="protein sequence ID" value="NMG02666.1"/>
    <property type="molecule type" value="Genomic_DNA"/>
</dbReference>
<evidence type="ECO:0000256" key="3">
    <source>
        <dbReference type="ARBA" id="ARBA00022692"/>
    </source>
</evidence>
<keyword evidence="12" id="KW-1185">Reference proteome</keyword>
<keyword evidence="6 8" id="KW-1133">Transmembrane helix</keyword>
<dbReference type="InterPro" id="IPR039421">
    <property type="entry name" value="Type_1_exporter"/>
</dbReference>
<protein>
    <submittedName>
        <fullName evidence="11">Thiol reductant ABC exporter subunit CydD</fullName>
    </submittedName>
</protein>
<dbReference type="InterPro" id="IPR003439">
    <property type="entry name" value="ABC_transporter-like_ATP-bd"/>
</dbReference>
<evidence type="ECO:0000256" key="6">
    <source>
        <dbReference type="ARBA" id="ARBA00022989"/>
    </source>
</evidence>
<dbReference type="InterPro" id="IPR036640">
    <property type="entry name" value="ABC1_TM_sf"/>
</dbReference>
<feature type="transmembrane region" description="Helical" evidence="8">
    <location>
        <begin position="256"/>
        <end position="279"/>
    </location>
</feature>
<evidence type="ECO:0000256" key="1">
    <source>
        <dbReference type="ARBA" id="ARBA00004651"/>
    </source>
</evidence>
<dbReference type="NCBIfam" id="TIGR02857">
    <property type="entry name" value="CydD"/>
    <property type="match status" value="1"/>
</dbReference>
<feature type="transmembrane region" description="Helical" evidence="8">
    <location>
        <begin position="37"/>
        <end position="61"/>
    </location>
</feature>
<dbReference type="GO" id="GO:0005524">
    <property type="term" value="F:ATP binding"/>
    <property type="evidence" value="ECO:0007669"/>
    <property type="project" value="UniProtKB-KW"/>
</dbReference>
<feature type="transmembrane region" description="Helical" evidence="8">
    <location>
        <begin position="73"/>
        <end position="93"/>
    </location>
</feature>
<dbReference type="PANTHER" id="PTHR24221">
    <property type="entry name" value="ATP-BINDING CASSETTE SUB-FAMILY B"/>
    <property type="match status" value="1"/>
</dbReference>
<dbReference type="InterPro" id="IPR017871">
    <property type="entry name" value="ABC_transporter-like_CS"/>
</dbReference>
<keyword evidence="3 8" id="KW-0812">Transmembrane</keyword>
<evidence type="ECO:0000256" key="2">
    <source>
        <dbReference type="ARBA" id="ARBA00022475"/>
    </source>
</evidence>
<dbReference type="Pfam" id="PF00664">
    <property type="entry name" value="ABC_membrane"/>
    <property type="match status" value="1"/>
</dbReference>
<feature type="domain" description="ABC transporter" evidence="9">
    <location>
        <begin position="363"/>
        <end position="588"/>
    </location>
</feature>
<dbReference type="Gene3D" id="3.40.50.300">
    <property type="entry name" value="P-loop containing nucleotide triphosphate hydrolases"/>
    <property type="match status" value="1"/>
</dbReference>
<evidence type="ECO:0000259" key="9">
    <source>
        <dbReference type="PROSITE" id="PS50893"/>
    </source>
</evidence>
<evidence type="ECO:0000256" key="4">
    <source>
        <dbReference type="ARBA" id="ARBA00022741"/>
    </source>
</evidence>
<dbReference type="RefSeq" id="WP_168987448.1">
    <property type="nucleotide sequence ID" value="NZ_CAWPHM010000221.1"/>
</dbReference>
<dbReference type="PROSITE" id="PS50893">
    <property type="entry name" value="ABC_TRANSPORTER_2"/>
    <property type="match status" value="1"/>
</dbReference>
<keyword evidence="5" id="KW-0067">ATP-binding</keyword>
<gene>
    <name evidence="11" type="primary">cydD</name>
    <name evidence="11" type="ORF">GPA21_06735</name>
</gene>
<keyword evidence="7 8" id="KW-0472">Membrane</keyword>
<dbReference type="Pfam" id="PF00005">
    <property type="entry name" value="ABC_tran"/>
    <property type="match status" value="1"/>
</dbReference>
<feature type="domain" description="ABC transmembrane type-1" evidence="10">
    <location>
        <begin position="37"/>
        <end position="327"/>
    </location>
</feature>
<evidence type="ECO:0000256" key="7">
    <source>
        <dbReference type="ARBA" id="ARBA00023136"/>
    </source>
</evidence>
<evidence type="ECO:0000259" key="10">
    <source>
        <dbReference type="PROSITE" id="PS50929"/>
    </source>
</evidence>
<dbReference type="PANTHER" id="PTHR24221:SF261">
    <property type="entry name" value="GLUTATHIONE_L-CYSTEINE TRANSPORT SYSTEM ATP-BINDING_PERMEASE PROTEIN CYDD"/>
    <property type="match status" value="1"/>
</dbReference>
<comment type="subcellular location">
    <subcellularLocation>
        <location evidence="1">Cell membrane</location>
        <topology evidence="1">Multi-pass membrane protein</topology>
    </subcellularLocation>
</comment>
<reference evidence="11" key="1">
    <citation type="submission" date="2019-12" db="EMBL/GenBank/DDBJ databases">
        <title>Comparative genomics gives insights into the taxonomy of the Azoarcus-Aromatoleum group and reveals separate origins of nif in the plant-associated Azoarcus and non-plant-associated Aromatoleum sub-groups.</title>
        <authorList>
            <person name="Lafos M."/>
            <person name="Maluk M."/>
            <person name="Batista M."/>
            <person name="Junghare M."/>
            <person name="Carmona M."/>
            <person name="Faoro H."/>
            <person name="Cruz L.M."/>
            <person name="Battistoni F."/>
            <person name="De Souza E."/>
            <person name="Pedrosa F."/>
            <person name="Chen W.-M."/>
            <person name="Poole P.S."/>
            <person name="Dixon R.A."/>
            <person name="James E.K."/>
        </authorList>
    </citation>
    <scope>NUCLEOTIDE SEQUENCE</scope>
    <source>
        <strain evidence="11">NSC3</strain>
    </source>
</reference>
<feature type="transmembrane region" description="Helical" evidence="8">
    <location>
        <begin position="178"/>
        <end position="198"/>
    </location>
</feature>
<feature type="transmembrane region" description="Helical" evidence="8">
    <location>
        <begin position="285"/>
        <end position="308"/>
    </location>
</feature>
<keyword evidence="4" id="KW-0547">Nucleotide-binding</keyword>
<organism evidence="11 12">
    <name type="scientific">Azoarcus taiwanensis</name>
    <dbReference type="NCBI Taxonomy" id="666964"/>
    <lineage>
        <taxon>Bacteria</taxon>
        <taxon>Pseudomonadati</taxon>
        <taxon>Pseudomonadota</taxon>
        <taxon>Betaproteobacteria</taxon>
        <taxon>Rhodocyclales</taxon>
        <taxon>Zoogloeaceae</taxon>
        <taxon>Azoarcus</taxon>
    </lineage>
</organism>
<evidence type="ECO:0000313" key="12">
    <source>
        <dbReference type="Proteomes" id="UP000599523"/>
    </source>
</evidence>
<feature type="transmembrane region" description="Helical" evidence="8">
    <location>
        <begin position="156"/>
        <end position="172"/>
    </location>
</feature>
<dbReference type="GO" id="GO:0005886">
    <property type="term" value="C:plasma membrane"/>
    <property type="evidence" value="ECO:0007669"/>
    <property type="project" value="UniProtKB-SubCell"/>
</dbReference>
<dbReference type="InterPro" id="IPR003593">
    <property type="entry name" value="AAA+_ATPase"/>
</dbReference>
<sequence>MESDDRKSTAQSDTALDADALRWLGTLARPQHGWLRLAVLAGFMQALATIAFSAALAWLIHGLAVGGMALKDMRIALLAVPLSVLTRAAMVFLREEAGMRISHGVRDDLRARLLDRLHARGPAWQARQAGGAVVSRLLEEVDALDGYFARYLPQRWLAALVPLAIVVVVIPLNWVAGLILLATAPLIPLFMAIVGHGARTRQQHQFEALARMSGQFLETLRGLTTLRLMDAHRRQAVVVERSADAFRARTMSVLRLAFLSGTVLEFFASLAIALSAVYLGFGLLGYLEIGFGGTLPTLFVALFILLLAPEFYLPLRELGTHYHARAEALAAARSLSEWLDDAEAEPSAVSAGVLPPRDGGPAIRIEGLGFAHREDVPVFDGFSLDIAAGESVALTGASGSGKTTLLRLLLAQLLPDHGRILINGTPLAALDPVVWRERIGWMSQHPRLMAASLADNLRVARRDASDDELIEALCLAGLADWYFGLPHGLASRLGEGGQLMSGGQLRRLALARLSLRPASLLLLDEPTASLDTETEALVVSRLATLRAGRTVVLLTHRSSPLKLADRIVRFDRPAGEAGLATRLELSHV</sequence>
<dbReference type="PROSITE" id="PS00211">
    <property type="entry name" value="ABC_TRANSPORTER_1"/>
    <property type="match status" value="1"/>
</dbReference>
<comment type="caution">
    <text evidence="11">The sequence shown here is derived from an EMBL/GenBank/DDBJ whole genome shotgun (WGS) entry which is preliminary data.</text>
</comment>
<name>A0A972F6V3_9RHOO</name>
<dbReference type="InterPro" id="IPR014216">
    <property type="entry name" value="ABC_transptr_CydD"/>
</dbReference>
<evidence type="ECO:0000313" key="11">
    <source>
        <dbReference type="EMBL" id="NMG02666.1"/>
    </source>
</evidence>
<dbReference type="SUPFAM" id="SSF52540">
    <property type="entry name" value="P-loop containing nucleoside triphosphate hydrolases"/>
    <property type="match status" value="1"/>
</dbReference>
<dbReference type="InterPro" id="IPR011527">
    <property type="entry name" value="ABC1_TM_dom"/>
</dbReference>
<dbReference type="Proteomes" id="UP000599523">
    <property type="component" value="Unassembled WGS sequence"/>
</dbReference>
<proteinExistence type="predicted"/>
<dbReference type="GO" id="GO:0140359">
    <property type="term" value="F:ABC-type transporter activity"/>
    <property type="evidence" value="ECO:0007669"/>
    <property type="project" value="InterPro"/>
</dbReference>
<evidence type="ECO:0000256" key="5">
    <source>
        <dbReference type="ARBA" id="ARBA00022840"/>
    </source>
</evidence>